<keyword evidence="4" id="KW-0472">Membrane</keyword>
<evidence type="ECO:0000256" key="4">
    <source>
        <dbReference type="SAM" id="Phobius"/>
    </source>
</evidence>
<dbReference type="InterPro" id="IPR029028">
    <property type="entry name" value="Alpha/beta_knot_MTases"/>
</dbReference>
<evidence type="ECO:0000256" key="3">
    <source>
        <dbReference type="ARBA" id="ARBA00022679"/>
    </source>
</evidence>
<dbReference type="InterPro" id="IPR004441">
    <property type="entry name" value="rRNA_MeTrfase_TrmH"/>
</dbReference>
<accession>A0ABY7M1P6</accession>
<dbReference type="CDD" id="cd18103">
    <property type="entry name" value="SpoU-like_RlmB"/>
    <property type="match status" value="1"/>
</dbReference>
<feature type="domain" description="RNA 2-O ribose methyltransferase substrate binding" evidence="5">
    <location>
        <begin position="2"/>
        <end position="74"/>
    </location>
</feature>
<keyword evidence="3" id="KW-0808">Transferase</keyword>
<dbReference type="Gene3D" id="3.40.1280.10">
    <property type="match status" value="1"/>
</dbReference>
<proteinExistence type="inferred from homology"/>
<dbReference type="EMBL" id="CP115156">
    <property type="protein sequence ID" value="WBL31285.1"/>
    <property type="molecule type" value="Genomic_DNA"/>
</dbReference>
<keyword evidence="4" id="KW-1133">Transmembrane helix</keyword>
<evidence type="ECO:0000256" key="1">
    <source>
        <dbReference type="ARBA" id="ARBA00007228"/>
    </source>
</evidence>
<dbReference type="InterPro" id="IPR029064">
    <property type="entry name" value="Ribosomal_eL30-like_sf"/>
</dbReference>
<dbReference type="PANTHER" id="PTHR46429">
    <property type="entry name" value="23S RRNA (GUANOSINE-2'-O-)-METHYLTRANSFERASE RLMB"/>
    <property type="match status" value="1"/>
</dbReference>
<dbReference type="Gene3D" id="3.30.1330.30">
    <property type="match status" value="1"/>
</dbReference>
<dbReference type="SUPFAM" id="SSF75217">
    <property type="entry name" value="alpha/beta knot"/>
    <property type="match status" value="1"/>
</dbReference>
<dbReference type="SMART" id="SM00967">
    <property type="entry name" value="SpoU_sub_bind"/>
    <property type="match status" value="1"/>
</dbReference>
<dbReference type="InterPro" id="IPR013123">
    <property type="entry name" value="SpoU_subst-bd"/>
</dbReference>
<reference evidence="6" key="1">
    <citation type="submission" date="2022-12" db="EMBL/GenBank/DDBJ databases">
        <title>Genomic Characterization of Candidatus Phytoplasma sacchari in China.</title>
        <authorList>
            <person name="Zhang R.-Y."/>
        </authorList>
    </citation>
    <scope>NUCLEOTIDE SEQUENCE [LARGE SCALE GENOMIC DNA]</scope>
    <source>
        <strain evidence="6">SCWL1</strain>
    </source>
</reference>
<evidence type="ECO:0000256" key="2">
    <source>
        <dbReference type="ARBA" id="ARBA00022603"/>
    </source>
</evidence>
<keyword evidence="7" id="KW-1185">Reference proteome</keyword>
<organism evidence="6 7">
    <name type="scientific">Candidatus Phytoplasma sacchari</name>
    <dbReference type="NCBI Taxonomy" id="2609813"/>
    <lineage>
        <taxon>Bacteria</taxon>
        <taxon>Bacillati</taxon>
        <taxon>Mycoplasmatota</taxon>
        <taxon>Mollicutes</taxon>
        <taxon>Acholeplasmatales</taxon>
        <taxon>Acholeplasmataceae</taxon>
        <taxon>Candidatus Phytoplasma</taxon>
        <taxon>16SrXI (Rice yellow dwarf group)</taxon>
    </lineage>
</organism>
<sequence length="232" mass="26495">MIIYGKNIIKEAIKARRIIYNLYIDYKFKDIQFLSFIHNCNINFKLLSKHQLNEKADNVNHQGVVAEVDDYNYKELDDFLKKPFFKKILILDSIQDPHNLGAILRTAEAADFSGIIISKKNQVLLNGTVAKSSSGALEYVNIFLVNDLIKTILKLKKFNFFVIGTDMKSSTNFNEMPEREYIAIVLGNEGSGIRTLIKQKCDLLVKIPMKGKINSLNVSVTAALIMYYLFDK</sequence>
<comment type="similarity">
    <text evidence="1">Belongs to the class IV-like SAM-binding methyltransferase superfamily. RNA methyltransferase TrmH family.</text>
</comment>
<dbReference type="PANTHER" id="PTHR46429:SF1">
    <property type="entry name" value="23S RRNA (GUANOSINE-2'-O-)-METHYLTRANSFERASE RLMB"/>
    <property type="match status" value="1"/>
</dbReference>
<dbReference type="Pfam" id="PF00588">
    <property type="entry name" value="SpoU_methylase"/>
    <property type="match status" value="1"/>
</dbReference>
<protein>
    <submittedName>
        <fullName evidence="6">23S rRNA (Guanosine(2251)-2'-O)-methyltransferase RlmB</fullName>
    </submittedName>
</protein>
<name>A0ABY7M1P6_9MOLU</name>
<dbReference type="InterPro" id="IPR029026">
    <property type="entry name" value="tRNA_m1G_MTases_N"/>
</dbReference>
<evidence type="ECO:0000313" key="7">
    <source>
        <dbReference type="Proteomes" id="UP001210120"/>
    </source>
</evidence>
<feature type="transmembrane region" description="Helical" evidence="4">
    <location>
        <begin position="213"/>
        <end position="230"/>
    </location>
</feature>
<dbReference type="Proteomes" id="UP001210120">
    <property type="component" value="Chromosome"/>
</dbReference>
<dbReference type="NCBIfam" id="TIGR00186">
    <property type="entry name" value="rRNA_methyl_3"/>
    <property type="match status" value="1"/>
</dbReference>
<keyword evidence="4" id="KW-0812">Transmembrane</keyword>
<keyword evidence="2" id="KW-0489">Methyltransferase</keyword>
<dbReference type="Pfam" id="PF08032">
    <property type="entry name" value="SpoU_sub_bind"/>
    <property type="match status" value="1"/>
</dbReference>
<evidence type="ECO:0000313" key="6">
    <source>
        <dbReference type="EMBL" id="WBL31285.1"/>
    </source>
</evidence>
<gene>
    <name evidence="6" type="primary">rlmB</name>
    <name evidence="6" type="ORF">O7R10_01570</name>
</gene>
<dbReference type="SUPFAM" id="SSF55315">
    <property type="entry name" value="L30e-like"/>
    <property type="match status" value="1"/>
</dbReference>
<evidence type="ECO:0000259" key="5">
    <source>
        <dbReference type="SMART" id="SM00967"/>
    </source>
</evidence>
<dbReference type="InterPro" id="IPR001537">
    <property type="entry name" value="SpoU_MeTrfase"/>
</dbReference>